<dbReference type="eggNOG" id="COG0020">
    <property type="taxonomic scope" value="Bacteria"/>
</dbReference>
<dbReference type="PROSITE" id="PS01066">
    <property type="entry name" value="UPP_SYNTHASE"/>
    <property type="match status" value="1"/>
</dbReference>
<feature type="active site" description="Proton acceptor" evidence="2">
    <location>
        <position position="72"/>
    </location>
</feature>
<dbReference type="FunFam" id="3.40.1180.10:FF:000001">
    <property type="entry name" value="(2E,6E)-farnesyl-diphosphate-specific ditrans,polycis-undecaprenyl-diphosphate synthase"/>
    <property type="match status" value="1"/>
</dbReference>
<gene>
    <name evidence="3" type="ORF">HMPREF9134_01850</name>
</gene>
<dbReference type="GO" id="GO:0000287">
    <property type="term" value="F:magnesium ion binding"/>
    <property type="evidence" value="ECO:0007669"/>
    <property type="project" value="UniProtKB-UniRule"/>
</dbReference>
<feature type="binding site" evidence="2">
    <location>
        <position position="73"/>
    </location>
    <ligand>
        <name>substrate</name>
    </ligand>
</feature>
<dbReference type="Proteomes" id="UP000010408">
    <property type="component" value="Unassembled WGS sequence"/>
</dbReference>
<comment type="caution">
    <text evidence="3">The sequence shown here is derived from an EMBL/GenBank/DDBJ whole genome shotgun (WGS) entry which is preliminary data.</text>
</comment>
<comment type="function">
    <text evidence="2">Catalyzes the condensation of isopentenyl diphosphate (IPP) with allylic pyrophosphates generating different type of terpenoids.</text>
</comment>
<dbReference type="HAMAP" id="MF_01139">
    <property type="entry name" value="ISPT"/>
    <property type="match status" value="1"/>
</dbReference>
<feature type="binding site" evidence="2">
    <location>
        <begin position="69"/>
        <end position="71"/>
    </location>
    <ligand>
        <name>substrate</name>
    </ligand>
</feature>
<feature type="binding site" evidence="2">
    <location>
        <position position="24"/>
    </location>
    <ligand>
        <name>Mg(2+)</name>
        <dbReference type="ChEBI" id="CHEBI:18420"/>
    </ligand>
</feature>
<keyword evidence="2" id="KW-0460">Magnesium</keyword>
<name>L1N9S9_9PORP</name>
<comment type="similarity">
    <text evidence="2">Belongs to the UPP synthase family.</text>
</comment>
<dbReference type="GO" id="GO:0045547">
    <property type="term" value="F:ditrans,polycis-polyprenyl diphosphate synthase [(2E,6E)-farnesyl diphosphate specific] activity"/>
    <property type="evidence" value="ECO:0007669"/>
    <property type="project" value="TreeGrafter"/>
</dbReference>
<dbReference type="CDD" id="cd00475">
    <property type="entry name" value="Cis_IPPS"/>
    <property type="match status" value="1"/>
</dbReference>
<sequence length="252" mass="28670">MSPHEGQEQVSPTLIPRHVAIIMDGNGRWAKQRGLPRTDGHLRGQDALRATLRAAAEFGIEYLTVYAFSTENWGRPKEEVDALMELLVSAIHSETPDLMKEGVRIRAIGDLERLPEKARRSLMDCIEETKENKQITLILALSYSSRDELTRAVRGIVSDVQRGVLRPEDIDEDVLSRHLDTASFPDPDLLIRTGGEERISNYLLWQVAYAELFFSSVYWPDFGKEALREALDAYASRERRFGKTSEQIQLED</sequence>
<accession>L1N9S9</accession>
<dbReference type="RefSeq" id="WP_005468200.1">
    <property type="nucleotide sequence ID" value="NZ_KB291037.1"/>
</dbReference>
<dbReference type="InterPro" id="IPR001441">
    <property type="entry name" value="UPP_synth-like"/>
</dbReference>
<evidence type="ECO:0000256" key="1">
    <source>
        <dbReference type="ARBA" id="ARBA00022679"/>
    </source>
</evidence>
<feature type="binding site" evidence="2">
    <location>
        <position position="192"/>
    </location>
    <ligand>
        <name>substrate</name>
    </ligand>
</feature>
<comment type="cofactor">
    <cofactor evidence="2">
        <name>Mg(2+)</name>
        <dbReference type="ChEBI" id="CHEBI:18420"/>
    </cofactor>
    <text evidence="2">Binds 2 magnesium ions per subunit.</text>
</comment>
<dbReference type="AlphaFoldDB" id="L1N9S9"/>
<keyword evidence="2" id="KW-0479">Metal-binding</keyword>
<feature type="binding site" evidence="2">
    <location>
        <position position="75"/>
    </location>
    <ligand>
        <name>substrate</name>
    </ligand>
</feature>
<organism evidence="3 4">
    <name type="scientific">Porphyromonas catoniae F0037</name>
    <dbReference type="NCBI Taxonomy" id="1127696"/>
    <lineage>
        <taxon>Bacteria</taxon>
        <taxon>Pseudomonadati</taxon>
        <taxon>Bacteroidota</taxon>
        <taxon>Bacteroidia</taxon>
        <taxon>Bacteroidales</taxon>
        <taxon>Porphyromonadaceae</taxon>
        <taxon>Porphyromonas</taxon>
    </lineage>
</organism>
<evidence type="ECO:0000313" key="4">
    <source>
        <dbReference type="Proteomes" id="UP000010408"/>
    </source>
</evidence>
<dbReference type="HOGENOM" id="CLU_038505_1_1_10"/>
<dbReference type="PANTHER" id="PTHR10291">
    <property type="entry name" value="DEHYDRODOLICHYL DIPHOSPHATE SYNTHASE FAMILY MEMBER"/>
    <property type="match status" value="1"/>
</dbReference>
<feature type="binding site" evidence="2">
    <location>
        <begin position="198"/>
        <end position="200"/>
    </location>
    <ligand>
        <name>substrate</name>
    </ligand>
</feature>
<dbReference type="SUPFAM" id="SSF64005">
    <property type="entry name" value="Undecaprenyl diphosphate synthase"/>
    <property type="match status" value="1"/>
</dbReference>
<dbReference type="NCBIfam" id="TIGR00055">
    <property type="entry name" value="uppS"/>
    <property type="match status" value="1"/>
</dbReference>
<dbReference type="Gene3D" id="3.40.1180.10">
    <property type="entry name" value="Decaprenyl diphosphate synthase-like"/>
    <property type="match status" value="1"/>
</dbReference>
<dbReference type="EC" id="2.5.1.-" evidence="2"/>
<evidence type="ECO:0000256" key="2">
    <source>
        <dbReference type="HAMAP-Rule" id="MF_01139"/>
    </source>
</evidence>
<comment type="subunit">
    <text evidence="2">Homodimer.</text>
</comment>
<dbReference type="Pfam" id="PF01255">
    <property type="entry name" value="Prenyltransf"/>
    <property type="match status" value="1"/>
</dbReference>
<dbReference type="InterPro" id="IPR036424">
    <property type="entry name" value="UPP_synth-like_sf"/>
</dbReference>
<reference evidence="3 4" key="1">
    <citation type="submission" date="2012-05" db="EMBL/GenBank/DDBJ databases">
        <authorList>
            <person name="Weinstock G."/>
            <person name="Sodergren E."/>
            <person name="Lobos E.A."/>
            <person name="Fulton L."/>
            <person name="Fulton R."/>
            <person name="Courtney L."/>
            <person name="Fronick C."/>
            <person name="O'Laughlin M."/>
            <person name="Godfrey J."/>
            <person name="Wilson R.M."/>
            <person name="Miner T."/>
            <person name="Farmer C."/>
            <person name="Delehaunty K."/>
            <person name="Cordes M."/>
            <person name="Minx P."/>
            <person name="Tomlinson C."/>
            <person name="Chen J."/>
            <person name="Wollam A."/>
            <person name="Pepin K.H."/>
            <person name="Bhonagiri V."/>
            <person name="Zhang X."/>
            <person name="Suruliraj S."/>
            <person name="Warren W."/>
            <person name="Mitreva M."/>
            <person name="Mardis E.R."/>
            <person name="Wilson R.K."/>
        </authorList>
    </citation>
    <scope>NUCLEOTIDE SEQUENCE [LARGE SCALE GENOMIC DNA]</scope>
    <source>
        <strain evidence="3 4">F0037</strain>
    </source>
</reference>
<dbReference type="PATRIC" id="fig|1127696.3.peg.1683"/>
<feature type="binding site" evidence="2">
    <location>
        <position position="29"/>
    </location>
    <ligand>
        <name>substrate</name>
    </ligand>
</feature>
<dbReference type="NCBIfam" id="NF011405">
    <property type="entry name" value="PRK14830.1"/>
    <property type="match status" value="1"/>
</dbReference>
<proteinExistence type="inferred from homology"/>
<feature type="active site" evidence="2">
    <location>
        <position position="24"/>
    </location>
</feature>
<evidence type="ECO:0000313" key="3">
    <source>
        <dbReference type="EMBL" id="EKX99941.1"/>
    </source>
</evidence>
<protein>
    <recommendedName>
        <fullName evidence="2">Isoprenyl transferase</fullName>
        <ecNumber evidence="2">2.5.1.-</ecNumber>
    </recommendedName>
</protein>
<dbReference type="STRING" id="1127696.HMPREF9134_01850"/>
<feature type="binding site" evidence="2">
    <location>
        <position position="211"/>
    </location>
    <ligand>
        <name>Mg(2+)</name>
        <dbReference type="ChEBI" id="CHEBI:18420"/>
    </ligand>
</feature>
<feature type="binding site" evidence="2">
    <location>
        <begin position="25"/>
        <end position="28"/>
    </location>
    <ligand>
        <name>substrate</name>
    </ligand>
</feature>
<dbReference type="EMBL" id="AMEQ01000044">
    <property type="protein sequence ID" value="EKX99941.1"/>
    <property type="molecule type" value="Genomic_DNA"/>
</dbReference>
<dbReference type="PANTHER" id="PTHR10291:SF0">
    <property type="entry name" value="DEHYDRODOLICHYL DIPHOSPHATE SYNTHASE 2"/>
    <property type="match status" value="1"/>
</dbReference>
<dbReference type="GO" id="GO:0016094">
    <property type="term" value="P:polyprenol biosynthetic process"/>
    <property type="evidence" value="ECO:0007669"/>
    <property type="project" value="TreeGrafter"/>
</dbReference>
<feature type="binding site" evidence="2">
    <location>
        <position position="41"/>
    </location>
    <ligand>
        <name>substrate</name>
    </ligand>
</feature>
<keyword evidence="1 2" id="KW-0808">Transferase</keyword>
<feature type="binding site" evidence="2">
    <location>
        <position position="37"/>
    </location>
    <ligand>
        <name>substrate</name>
    </ligand>
</feature>
<dbReference type="InterPro" id="IPR018520">
    <property type="entry name" value="UPP_synth-like_CS"/>
</dbReference>